<evidence type="ECO:0000313" key="2">
    <source>
        <dbReference type="Proteomes" id="UP001163321"/>
    </source>
</evidence>
<proteinExistence type="predicted"/>
<organism evidence="1 2">
    <name type="scientific">Peronosclerospora sorghi</name>
    <dbReference type="NCBI Taxonomy" id="230839"/>
    <lineage>
        <taxon>Eukaryota</taxon>
        <taxon>Sar</taxon>
        <taxon>Stramenopiles</taxon>
        <taxon>Oomycota</taxon>
        <taxon>Peronosporomycetes</taxon>
        <taxon>Peronosporales</taxon>
        <taxon>Peronosporaceae</taxon>
        <taxon>Peronosclerospora</taxon>
    </lineage>
</organism>
<dbReference type="EMBL" id="CM047591">
    <property type="protein sequence ID" value="KAI9918846.1"/>
    <property type="molecule type" value="Genomic_DNA"/>
</dbReference>
<accession>A0ACC0WM84</accession>
<sequence>MMIGRNDDRKHPFCVPATCSTRVQLESGQSQLESCQLMDVKYSDQTAFEAAANGDFPLLVLLWGMAMGMQPQAVDLLAMKDPSGNSLVHYAAASGEDTCESMHFLMQQMHALNREQVLVDAPNDAGETPLMYARLLHGKKGRAAHAGNLRLADSLLRSGYVDLLAQDARGNTAAHHAAAQGHLWVLHYLLEAEKRRYAAVAKKEEQVWTPRRLGGYSFEHRSVLHYACMSEYKPMVQYLLTREYDATEADAHGQTCLDLATQRNVLWLEHLLRAKTKATDPPTHMRPTRKRVAMLHGTILCAILATSYWLVWWLAVPVILVALGKSLSMFRQKGHGHGGHSHGSASKTATEGVHPSKRNVVVPMNVSLERIEQSPTEGMAAQSRKMKEQTSVGWHTLTKAQPESAMGIWLAWVGLFALFYVVLWVDSTYQHFQHRYRVFLGITGALQVLFLLVWSKLAFLWPVDPGQIATYEQDVETMLNKAARVELLHPSKFCRTCLVMKPLRSKHCAQCGICIARHDHHCIWINRCVGYGNHRLFFVFLVVHAVVVGIYAALAVLVLSDVTKKLHQERVGTTSDRLSAMDVWIEVPSLVSHHLLVLIVLLWSVVVFLALAIMTSQHVNNIEKNLTINEKVNWRRYAYMTSASPTTSGKIEMANPFDRGVKCNVMEFFVRSGKFAMDYHHVFTVPTPESELTSPFIAAGDENAKERGDRTDRDHVV</sequence>
<keyword evidence="2" id="KW-1185">Reference proteome</keyword>
<dbReference type="Proteomes" id="UP001163321">
    <property type="component" value="Chromosome 12"/>
</dbReference>
<comment type="caution">
    <text evidence="1">The sequence shown here is derived from an EMBL/GenBank/DDBJ whole genome shotgun (WGS) entry which is preliminary data.</text>
</comment>
<reference evidence="1 2" key="1">
    <citation type="journal article" date="2022" name="bioRxiv">
        <title>The genome of the oomycete Peronosclerospora sorghi, a cosmopolitan pathogen of maize and sorghum, is inflated with dispersed pseudogenes.</title>
        <authorList>
            <person name="Fletcher K."/>
            <person name="Martin F."/>
            <person name="Isakeit T."/>
            <person name="Cavanaugh K."/>
            <person name="Magill C."/>
            <person name="Michelmore R."/>
        </authorList>
    </citation>
    <scope>NUCLEOTIDE SEQUENCE [LARGE SCALE GENOMIC DNA]</scope>
    <source>
        <strain evidence="1">P6</strain>
    </source>
</reference>
<name>A0ACC0WM84_9STRA</name>
<protein>
    <submittedName>
        <fullName evidence="1">Uncharacterized protein</fullName>
    </submittedName>
</protein>
<gene>
    <name evidence="1" type="ORF">PsorP6_011275</name>
</gene>
<evidence type="ECO:0000313" key="1">
    <source>
        <dbReference type="EMBL" id="KAI9918846.1"/>
    </source>
</evidence>